<organism evidence="3 4">
    <name type="scientific">Pelobates cultripes</name>
    <name type="common">Western spadefoot toad</name>
    <dbReference type="NCBI Taxonomy" id="61616"/>
    <lineage>
        <taxon>Eukaryota</taxon>
        <taxon>Metazoa</taxon>
        <taxon>Chordata</taxon>
        <taxon>Craniata</taxon>
        <taxon>Vertebrata</taxon>
        <taxon>Euteleostomi</taxon>
        <taxon>Amphibia</taxon>
        <taxon>Batrachia</taxon>
        <taxon>Anura</taxon>
        <taxon>Pelobatoidea</taxon>
        <taxon>Pelobatidae</taxon>
        <taxon>Pelobates</taxon>
    </lineage>
</organism>
<keyword evidence="4" id="KW-1185">Reference proteome</keyword>
<keyword evidence="2" id="KW-0053">Apoptosis</keyword>
<evidence type="ECO:0000256" key="2">
    <source>
        <dbReference type="ARBA" id="ARBA00022703"/>
    </source>
</evidence>
<dbReference type="Pfam" id="PF05918">
    <property type="entry name" value="API5"/>
    <property type="match status" value="1"/>
</dbReference>
<dbReference type="InterPro" id="IPR016024">
    <property type="entry name" value="ARM-type_fold"/>
</dbReference>
<dbReference type="Gene3D" id="1.25.10.10">
    <property type="entry name" value="Leucine-rich Repeat Variant"/>
    <property type="match status" value="1"/>
</dbReference>
<name>A0AAD1WX31_PELCU</name>
<dbReference type="AlphaFoldDB" id="A0AAD1WX31"/>
<dbReference type="GO" id="GO:0043066">
    <property type="term" value="P:negative regulation of apoptotic process"/>
    <property type="evidence" value="ECO:0007669"/>
    <property type="project" value="TreeGrafter"/>
</dbReference>
<dbReference type="GO" id="GO:0003723">
    <property type="term" value="F:RNA binding"/>
    <property type="evidence" value="ECO:0007669"/>
    <property type="project" value="TreeGrafter"/>
</dbReference>
<dbReference type="PANTHER" id="PTHR12758">
    <property type="entry name" value="APOPTOSIS INHIBITOR 5-RELATED"/>
    <property type="match status" value="1"/>
</dbReference>
<reference evidence="3" key="1">
    <citation type="submission" date="2022-03" db="EMBL/GenBank/DDBJ databases">
        <authorList>
            <person name="Alioto T."/>
            <person name="Alioto T."/>
            <person name="Gomez Garrido J."/>
        </authorList>
    </citation>
    <scope>NUCLEOTIDE SEQUENCE</scope>
</reference>
<dbReference type="InterPro" id="IPR011989">
    <property type="entry name" value="ARM-like"/>
</dbReference>
<sequence>MSDLYHNYWILADAKEEDLPKNKFSYETIFNGVRGGVRERKLTARLIPKFFKHFPELSASAFNAHIALCNDKDSSVRHQAARGLLQCASKDNLPNVADVLTQLLKTDDLAVHDFANKALLHLLKMDAIGTLKKMIHHIRKGRKIVRNRAMKFLSFKLKSLPEEVMTKEVEQLILFHFGKVSLEIYIGEICNLA</sequence>
<protein>
    <submittedName>
        <fullName evidence="3">Apoptosis inhibitor 5 isoform X1</fullName>
    </submittedName>
</protein>
<gene>
    <name evidence="3" type="ORF">PECUL_23A061231</name>
</gene>
<dbReference type="SUPFAM" id="SSF48371">
    <property type="entry name" value="ARM repeat"/>
    <property type="match status" value="1"/>
</dbReference>
<dbReference type="InterPro" id="IPR008383">
    <property type="entry name" value="API5"/>
</dbReference>
<evidence type="ECO:0000256" key="1">
    <source>
        <dbReference type="ARBA" id="ARBA00009515"/>
    </source>
</evidence>
<evidence type="ECO:0000313" key="4">
    <source>
        <dbReference type="Proteomes" id="UP001295444"/>
    </source>
</evidence>
<dbReference type="EMBL" id="OW240923">
    <property type="protein sequence ID" value="CAH2325772.1"/>
    <property type="molecule type" value="Genomic_DNA"/>
</dbReference>
<dbReference type="Proteomes" id="UP001295444">
    <property type="component" value="Chromosome 12"/>
</dbReference>
<evidence type="ECO:0000313" key="3">
    <source>
        <dbReference type="EMBL" id="CAH2325772.1"/>
    </source>
</evidence>
<dbReference type="PANTHER" id="PTHR12758:SF19">
    <property type="entry name" value="APOPTOSIS INHIBITOR 5"/>
    <property type="match status" value="1"/>
</dbReference>
<accession>A0AAD1WX31</accession>
<dbReference type="GO" id="GO:0006915">
    <property type="term" value="P:apoptotic process"/>
    <property type="evidence" value="ECO:0007669"/>
    <property type="project" value="UniProtKB-KW"/>
</dbReference>
<dbReference type="GO" id="GO:0005634">
    <property type="term" value="C:nucleus"/>
    <property type="evidence" value="ECO:0007669"/>
    <property type="project" value="TreeGrafter"/>
</dbReference>
<proteinExistence type="inferred from homology"/>
<comment type="similarity">
    <text evidence="1">Belongs to the API5 family.</text>
</comment>